<feature type="transmembrane region" description="Helical" evidence="7">
    <location>
        <begin position="213"/>
        <end position="231"/>
    </location>
</feature>
<feature type="transmembrane region" description="Helical" evidence="7">
    <location>
        <begin position="430"/>
        <end position="448"/>
    </location>
</feature>
<proteinExistence type="inferred from homology"/>
<evidence type="ECO:0000256" key="2">
    <source>
        <dbReference type="ARBA" id="ARBA00009025"/>
    </source>
</evidence>
<feature type="transmembrane region" description="Helical" evidence="7">
    <location>
        <begin position="275"/>
        <end position="298"/>
    </location>
</feature>
<reference evidence="9" key="1">
    <citation type="submission" date="2018-06" db="EMBL/GenBank/DDBJ databases">
        <authorList>
            <person name="Zhirakovskaya E."/>
        </authorList>
    </citation>
    <scope>NUCLEOTIDE SEQUENCE</scope>
</reference>
<dbReference type="Pfam" id="PF00361">
    <property type="entry name" value="Proton_antipo_M"/>
    <property type="match status" value="1"/>
</dbReference>
<evidence type="ECO:0000256" key="6">
    <source>
        <dbReference type="SAM" id="MobiDB-lite"/>
    </source>
</evidence>
<accession>A0A3B1DK05</accession>
<feature type="transmembrane region" description="Helical" evidence="7">
    <location>
        <begin position="162"/>
        <end position="184"/>
    </location>
</feature>
<evidence type="ECO:0000313" key="9">
    <source>
        <dbReference type="EMBL" id="VAX39241.1"/>
    </source>
</evidence>
<keyword evidence="3 7" id="KW-0812">Transmembrane</keyword>
<name>A0A3B1DK05_9ZZZZ</name>
<evidence type="ECO:0000256" key="5">
    <source>
        <dbReference type="ARBA" id="ARBA00023136"/>
    </source>
</evidence>
<dbReference type="GO" id="GO:0042773">
    <property type="term" value="P:ATP synthesis coupled electron transport"/>
    <property type="evidence" value="ECO:0007669"/>
    <property type="project" value="InterPro"/>
</dbReference>
<dbReference type="EMBL" id="UOGK01000212">
    <property type="protein sequence ID" value="VAX39241.1"/>
    <property type="molecule type" value="Genomic_DNA"/>
</dbReference>
<feature type="transmembrane region" description="Helical" evidence="7">
    <location>
        <begin position="305"/>
        <end position="324"/>
    </location>
</feature>
<dbReference type="GO" id="GO:0008137">
    <property type="term" value="F:NADH dehydrogenase (ubiquinone) activity"/>
    <property type="evidence" value="ECO:0007669"/>
    <property type="project" value="InterPro"/>
</dbReference>
<dbReference type="PANTHER" id="PTHR43507:SF1">
    <property type="entry name" value="NADH-UBIQUINONE OXIDOREDUCTASE CHAIN 4"/>
    <property type="match status" value="1"/>
</dbReference>
<feature type="transmembrane region" description="Helical" evidence="7">
    <location>
        <begin position="24"/>
        <end position="46"/>
    </location>
</feature>
<feature type="transmembrane region" description="Helical" evidence="7">
    <location>
        <begin position="336"/>
        <end position="354"/>
    </location>
</feature>
<dbReference type="EC" id="1.6.5.3" evidence="9"/>
<keyword evidence="4 7" id="KW-1133">Transmembrane helix</keyword>
<feature type="transmembrane region" description="Helical" evidence="7">
    <location>
        <begin position="374"/>
        <end position="396"/>
    </location>
</feature>
<comment type="subcellular location">
    <subcellularLocation>
        <location evidence="1">Membrane</location>
        <topology evidence="1">Multi-pass membrane protein</topology>
    </subcellularLocation>
</comment>
<feature type="transmembrane region" description="Helical" evidence="7">
    <location>
        <begin position="131"/>
        <end position="150"/>
    </location>
</feature>
<feature type="compositionally biased region" description="Basic and acidic residues" evidence="6">
    <location>
        <begin position="543"/>
        <end position="556"/>
    </location>
</feature>
<dbReference type="InterPro" id="IPR010227">
    <property type="entry name" value="NADH_Q_OxRdtase_chainM/4"/>
</dbReference>
<feature type="domain" description="NADH:quinone oxidoreductase/Mrp antiporter transmembrane" evidence="8">
    <location>
        <begin position="126"/>
        <end position="412"/>
    </location>
</feature>
<dbReference type="InterPro" id="IPR001750">
    <property type="entry name" value="ND/Mrp_TM"/>
</dbReference>
<evidence type="ECO:0000256" key="4">
    <source>
        <dbReference type="ARBA" id="ARBA00022989"/>
    </source>
</evidence>
<evidence type="ECO:0000259" key="8">
    <source>
        <dbReference type="Pfam" id="PF00361"/>
    </source>
</evidence>
<evidence type="ECO:0000256" key="3">
    <source>
        <dbReference type="ARBA" id="ARBA00022692"/>
    </source>
</evidence>
<dbReference type="InterPro" id="IPR003918">
    <property type="entry name" value="NADH_UbQ_OxRdtase"/>
</dbReference>
<keyword evidence="9" id="KW-0560">Oxidoreductase</keyword>
<dbReference type="NCBIfam" id="TIGR01972">
    <property type="entry name" value="NDH_I_M"/>
    <property type="match status" value="1"/>
</dbReference>
<feature type="transmembrane region" description="Helical" evidence="7">
    <location>
        <begin position="109"/>
        <end position="125"/>
    </location>
</feature>
<protein>
    <submittedName>
        <fullName evidence="9">NADH-ubiquinone oxidoreductase chain M</fullName>
        <ecNumber evidence="9">1.6.5.3</ecNumber>
    </submittedName>
</protein>
<dbReference type="PANTHER" id="PTHR43507">
    <property type="entry name" value="NADH-UBIQUINONE OXIDOREDUCTASE CHAIN 4"/>
    <property type="match status" value="1"/>
</dbReference>
<sequence>MTLALLMLVPLVFALGVVVGPASRARLTALLGTLIALVLAVYAVFAFDWEMSASRTQLGMDMAWLPQLGLSFSLGVDSIALWLIVLAALLGPLCVMGSWTAITENRRMFYAWLLVLQAAMTGVFAARDIVLFYVCFEFTLIPMFVLIRVFGSTNRKAASVKFFLYTFTGSVIALVGLLYVVWFASQQPGVGWTFDIEALSRVAQRMSSSEQSLVLLALLAGFAVKVPLFPLHTWLPLAHTEAPTAGSVMLAGVLLKLGTYAIYRFVLPFAPEAVIHYAPAIAVLCIIGIIYAGLICWVQTDVKKLVAYSSVSHLGFCVLGLMALNTTGMTGSVLYMINHGLSTGALFFLIGFMYERYHTRSMRELGGLAAKMPVWATFMVFFTMASVGLPGLNGFVSEFLCMLGTFQADAAWSGVEGGAPGATWGVLGPWFAVFASTGVVIAAMYLLYMVGRMCFGPLVEPAGHEDHAHDDNHLPADLTAREIGVLLPLAALCLYLGLQPTPLMRSIEAPIAQTVQLVQSAGGVQDMPGGDATQTHAEGGADDTSHETDHNTGDHR</sequence>
<evidence type="ECO:0000256" key="1">
    <source>
        <dbReference type="ARBA" id="ARBA00004141"/>
    </source>
</evidence>
<keyword evidence="5 7" id="KW-0472">Membrane</keyword>
<feature type="transmembrane region" description="Helical" evidence="7">
    <location>
        <begin position="82"/>
        <end position="102"/>
    </location>
</feature>
<dbReference type="GO" id="GO:0048039">
    <property type="term" value="F:ubiquinone binding"/>
    <property type="evidence" value="ECO:0007669"/>
    <property type="project" value="TreeGrafter"/>
</dbReference>
<dbReference type="GO" id="GO:0015990">
    <property type="term" value="P:electron transport coupled proton transport"/>
    <property type="evidence" value="ECO:0007669"/>
    <property type="project" value="TreeGrafter"/>
</dbReference>
<dbReference type="GO" id="GO:0003954">
    <property type="term" value="F:NADH dehydrogenase activity"/>
    <property type="evidence" value="ECO:0007669"/>
    <property type="project" value="TreeGrafter"/>
</dbReference>
<comment type="similarity">
    <text evidence="2">Belongs to the complex I subunit 4 family.</text>
</comment>
<dbReference type="AlphaFoldDB" id="A0A3B1DK05"/>
<feature type="transmembrane region" description="Helical" evidence="7">
    <location>
        <begin position="243"/>
        <end position="263"/>
    </location>
</feature>
<feature type="region of interest" description="Disordered" evidence="6">
    <location>
        <begin position="522"/>
        <end position="556"/>
    </location>
</feature>
<keyword evidence="9" id="KW-0830">Ubiquinone</keyword>
<evidence type="ECO:0000256" key="7">
    <source>
        <dbReference type="SAM" id="Phobius"/>
    </source>
</evidence>
<dbReference type="GO" id="GO:0016020">
    <property type="term" value="C:membrane"/>
    <property type="evidence" value="ECO:0007669"/>
    <property type="project" value="UniProtKB-SubCell"/>
</dbReference>
<gene>
    <name evidence="9" type="ORF">MNBD_PLANCTO03-1731</name>
</gene>
<organism evidence="9">
    <name type="scientific">hydrothermal vent metagenome</name>
    <dbReference type="NCBI Taxonomy" id="652676"/>
    <lineage>
        <taxon>unclassified sequences</taxon>
        <taxon>metagenomes</taxon>
        <taxon>ecological metagenomes</taxon>
    </lineage>
</organism>
<dbReference type="PRINTS" id="PR01437">
    <property type="entry name" value="NUOXDRDTASE4"/>
</dbReference>